<sequence length="297" mass="32010">MDLTLYDIKESSSGQSVPCDQQFCKEVNGGLLSGCTTNITCPYLEIYGDGSSTAGDFVKDIVLYEQVSGDLKTDSANGSIIFGHLGCNCFLVIIIMLDNLMLWCGARQSGDLSSSNEEALDGILGFGKANSSMISQLASSGKVKKMFAHCLNGVNGGGIFAIGHVVQPKVKMTPLLPDHLSIDASTQGDGKGTIIDSGTTLAYLPEGIYEPLVSKFWKEGPKYCGFDNGGCFQTVIVSLNVVFMVRDMSQKWKGGECLSILPKVELLQQCVPIFPNLLVAFLLHSKFSRIGPFTFHF</sequence>
<dbReference type="InterPro" id="IPR032861">
    <property type="entry name" value="TAXi_N"/>
</dbReference>
<dbReference type="PANTHER" id="PTHR13683">
    <property type="entry name" value="ASPARTYL PROTEASES"/>
    <property type="match status" value="1"/>
</dbReference>
<evidence type="ECO:0000259" key="2">
    <source>
        <dbReference type="Pfam" id="PF14543"/>
    </source>
</evidence>
<dbReference type="Pfam" id="PF14543">
    <property type="entry name" value="TAXi_N"/>
    <property type="match status" value="1"/>
</dbReference>
<evidence type="ECO:0000313" key="4">
    <source>
        <dbReference type="Proteomes" id="UP001374535"/>
    </source>
</evidence>
<comment type="similarity">
    <text evidence="1">Belongs to the peptidase A1 family.</text>
</comment>
<reference evidence="3 4" key="1">
    <citation type="journal article" date="2023" name="Life. Sci Alliance">
        <title>Evolutionary insights into 3D genome organization and epigenetic landscape of Vigna mungo.</title>
        <authorList>
            <person name="Junaid A."/>
            <person name="Singh B."/>
            <person name="Bhatia S."/>
        </authorList>
    </citation>
    <scope>NUCLEOTIDE SEQUENCE [LARGE SCALE GENOMIC DNA]</scope>
    <source>
        <strain evidence="3">Urdbean</strain>
    </source>
</reference>
<proteinExistence type="inferred from homology"/>
<dbReference type="InterPro" id="IPR021109">
    <property type="entry name" value="Peptidase_aspartic_dom_sf"/>
</dbReference>
<dbReference type="AlphaFoldDB" id="A0AAQ3NH12"/>
<evidence type="ECO:0000256" key="1">
    <source>
        <dbReference type="ARBA" id="ARBA00007447"/>
    </source>
</evidence>
<dbReference type="Gene3D" id="2.40.70.10">
    <property type="entry name" value="Acid Proteases"/>
    <property type="match status" value="3"/>
</dbReference>
<dbReference type="SUPFAM" id="SSF50630">
    <property type="entry name" value="Acid proteases"/>
    <property type="match status" value="1"/>
</dbReference>
<dbReference type="GO" id="GO:0006508">
    <property type="term" value="P:proteolysis"/>
    <property type="evidence" value="ECO:0007669"/>
    <property type="project" value="InterPro"/>
</dbReference>
<name>A0AAQ3NH12_VIGMU</name>
<keyword evidence="4" id="KW-1185">Reference proteome</keyword>
<feature type="domain" description="Xylanase inhibitor N-terminal" evidence="2">
    <location>
        <begin position="5"/>
        <end position="163"/>
    </location>
</feature>
<organism evidence="3 4">
    <name type="scientific">Vigna mungo</name>
    <name type="common">Black gram</name>
    <name type="synonym">Phaseolus mungo</name>
    <dbReference type="NCBI Taxonomy" id="3915"/>
    <lineage>
        <taxon>Eukaryota</taxon>
        <taxon>Viridiplantae</taxon>
        <taxon>Streptophyta</taxon>
        <taxon>Embryophyta</taxon>
        <taxon>Tracheophyta</taxon>
        <taxon>Spermatophyta</taxon>
        <taxon>Magnoliopsida</taxon>
        <taxon>eudicotyledons</taxon>
        <taxon>Gunneridae</taxon>
        <taxon>Pentapetalae</taxon>
        <taxon>rosids</taxon>
        <taxon>fabids</taxon>
        <taxon>Fabales</taxon>
        <taxon>Fabaceae</taxon>
        <taxon>Papilionoideae</taxon>
        <taxon>50 kb inversion clade</taxon>
        <taxon>NPAAA clade</taxon>
        <taxon>indigoferoid/millettioid clade</taxon>
        <taxon>Phaseoleae</taxon>
        <taxon>Vigna</taxon>
    </lineage>
</organism>
<accession>A0AAQ3NH12</accession>
<protein>
    <recommendedName>
        <fullName evidence="2">Xylanase inhibitor N-terminal domain-containing protein</fullName>
    </recommendedName>
</protein>
<dbReference type="PANTHER" id="PTHR13683:SF685">
    <property type="entry name" value="EUKARYOTIC ASPARTYL PROTEASE FAMILY PROTEIN"/>
    <property type="match status" value="1"/>
</dbReference>
<dbReference type="InterPro" id="IPR001461">
    <property type="entry name" value="Aspartic_peptidase_A1"/>
</dbReference>
<evidence type="ECO:0000313" key="3">
    <source>
        <dbReference type="EMBL" id="WVZ08800.1"/>
    </source>
</evidence>
<dbReference type="EMBL" id="CP144695">
    <property type="protein sequence ID" value="WVZ08800.1"/>
    <property type="molecule type" value="Genomic_DNA"/>
</dbReference>
<dbReference type="Proteomes" id="UP001374535">
    <property type="component" value="Chromosome 6"/>
</dbReference>
<gene>
    <name evidence="3" type="ORF">V8G54_022146</name>
</gene>
<dbReference type="GO" id="GO:0004190">
    <property type="term" value="F:aspartic-type endopeptidase activity"/>
    <property type="evidence" value="ECO:0007669"/>
    <property type="project" value="InterPro"/>
</dbReference>